<feature type="transmembrane region" description="Helical" evidence="2">
    <location>
        <begin position="290"/>
        <end position="312"/>
    </location>
</feature>
<dbReference type="InterPro" id="IPR001107">
    <property type="entry name" value="Band_7"/>
</dbReference>
<dbReference type="Proteomes" id="UP001431776">
    <property type="component" value="Unassembled WGS sequence"/>
</dbReference>
<keyword evidence="2" id="KW-1133">Transmembrane helix</keyword>
<feature type="domain" description="Band 7" evidence="3">
    <location>
        <begin position="306"/>
        <end position="526"/>
    </location>
</feature>
<feature type="transmembrane region" description="Helical" evidence="2">
    <location>
        <begin position="141"/>
        <end position="161"/>
    </location>
</feature>
<protein>
    <submittedName>
        <fullName evidence="4">SPFH domain-containing protein</fullName>
    </submittedName>
</protein>
<feature type="transmembrane region" description="Helical" evidence="2">
    <location>
        <begin position="108"/>
        <end position="129"/>
    </location>
</feature>
<keyword evidence="5" id="KW-1185">Reference proteome</keyword>
<sequence>MTTSSKRPEHVAWVSLVLSLIFFGIAFFLGRWSGFFSVSAVAWQILGAALIWLVLAIQFHQRSLAEQERLDMTQLAQDKSGSSLFEGKGERATLLAAAQRRLDLLEKWFLPIFSALIAVYEIALGLYLLRGLTPAVSVPTQQPLVCAILLTVVAFVSFLLSRYATGMSAELAWKPLRAGGSFLLGVAVVCFALALSLAGTHFQFRMPLLVMGYVVPILLIVLGAETALNTVLDIYRPRLKGQYSRSAFDSRLLGIINEPGGVFRSLAAAIDYQFGFQVSQTWFYKLLEKAVVPLVLFSIATLYLASCIVVVLPNEEVIVERFGSPTAGNGQVRHLVPGIHFKLPWPIDTAYKHPTKQIMELYVGYVPHRDPKTGRPMAEPALLWGQTHYESEFSFLVASEQGTETLAEGAVPVSLVKANMPIQYRIKDLYTYIYGHRDPAALLEAICYRELTEFAASAEIEVDMVTTGQVDNESLLGAGRTRAKEILTERIQEAADEQGLGIELVFLGVQGIHPPPEVAPDYQAVIGAVQRKHALVLNAEAERNATLGELIGSVEKAYELADLATAYQSAQTEGRTDDAERLGEQFDEALAQAKGEVFKILREAQSYAFERATLAEATGERFAGQIKAFKAAPRIFKEEQRLAVFDEALPGIRKYVVAVDPNDSQVVIVDLQDRLPTSLLDIGGIEETIR</sequence>
<dbReference type="Pfam" id="PF01145">
    <property type="entry name" value="Band_7"/>
    <property type="match status" value="1"/>
</dbReference>
<proteinExistence type="predicted"/>
<evidence type="ECO:0000313" key="4">
    <source>
        <dbReference type="EMBL" id="MDI6447922.1"/>
    </source>
</evidence>
<feature type="transmembrane region" description="Helical" evidence="2">
    <location>
        <begin position="35"/>
        <end position="57"/>
    </location>
</feature>
<evidence type="ECO:0000256" key="1">
    <source>
        <dbReference type="ARBA" id="ARBA00004167"/>
    </source>
</evidence>
<dbReference type="RefSeq" id="WP_349243333.1">
    <property type="nucleotide sequence ID" value="NZ_JASCXX010000002.1"/>
</dbReference>
<feature type="transmembrane region" description="Helical" evidence="2">
    <location>
        <begin position="210"/>
        <end position="235"/>
    </location>
</feature>
<name>A0AAW6TQJ5_9BACT</name>
<comment type="subcellular location">
    <subcellularLocation>
        <location evidence="1">Membrane</location>
        <topology evidence="1">Single-pass membrane protein</topology>
    </subcellularLocation>
</comment>
<feature type="transmembrane region" description="Helical" evidence="2">
    <location>
        <begin position="12"/>
        <end position="29"/>
    </location>
</feature>
<dbReference type="Gene3D" id="3.30.479.30">
    <property type="entry name" value="Band 7 domain"/>
    <property type="match status" value="1"/>
</dbReference>
<reference evidence="4" key="1">
    <citation type="submission" date="2023-05" db="EMBL/GenBank/DDBJ databases">
        <title>Anaerotaeda fermentans gen. nov., sp. nov., a novel anaerobic planctomycete of the new family within the order Sedimentisphaerales isolated from Taman Peninsula, Russia.</title>
        <authorList>
            <person name="Khomyakova M.A."/>
            <person name="Merkel A.Y."/>
            <person name="Slobodkin A.I."/>
        </authorList>
    </citation>
    <scope>NUCLEOTIDE SEQUENCE</scope>
    <source>
        <strain evidence="4">M17dextr</strain>
    </source>
</reference>
<comment type="caution">
    <text evidence="4">The sequence shown here is derived from an EMBL/GenBank/DDBJ whole genome shotgun (WGS) entry which is preliminary data.</text>
</comment>
<dbReference type="SMART" id="SM00244">
    <property type="entry name" value="PHB"/>
    <property type="match status" value="1"/>
</dbReference>
<feature type="transmembrane region" description="Helical" evidence="2">
    <location>
        <begin position="182"/>
        <end position="204"/>
    </location>
</feature>
<keyword evidence="2" id="KW-0812">Transmembrane</keyword>
<evidence type="ECO:0000313" key="5">
    <source>
        <dbReference type="Proteomes" id="UP001431776"/>
    </source>
</evidence>
<evidence type="ECO:0000259" key="3">
    <source>
        <dbReference type="SMART" id="SM00244"/>
    </source>
</evidence>
<dbReference type="InterPro" id="IPR036013">
    <property type="entry name" value="Band_7/SPFH_dom_sf"/>
</dbReference>
<dbReference type="GO" id="GO:0016020">
    <property type="term" value="C:membrane"/>
    <property type="evidence" value="ECO:0007669"/>
    <property type="project" value="UniProtKB-SubCell"/>
</dbReference>
<gene>
    <name evidence="4" type="ORF">QJ522_02605</name>
</gene>
<evidence type="ECO:0000256" key="2">
    <source>
        <dbReference type="SAM" id="Phobius"/>
    </source>
</evidence>
<dbReference type="AlphaFoldDB" id="A0AAW6TQJ5"/>
<accession>A0AAW6TQJ5</accession>
<dbReference type="EMBL" id="JASCXX010000002">
    <property type="protein sequence ID" value="MDI6447922.1"/>
    <property type="molecule type" value="Genomic_DNA"/>
</dbReference>
<organism evidence="4 5">
    <name type="scientific">Anaerobaca lacustris</name>
    <dbReference type="NCBI Taxonomy" id="3044600"/>
    <lineage>
        <taxon>Bacteria</taxon>
        <taxon>Pseudomonadati</taxon>
        <taxon>Planctomycetota</taxon>
        <taxon>Phycisphaerae</taxon>
        <taxon>Sedimentisphaerales</taxon>
        <taxon>Anaerobacaceae</taxon>
        <taxon>Anaerobaca</taxon>
    </lineage>
</organism>
<keyword evidence="2" id="KW-0472">Membrane</keyword>